<feature type="active site" description="Proton donor/acceptor" evidence="3">
    <location>
        <position position="234"/>
    </location>
</feature>
<name>Q8FMY1_COREF</name>
<dbReference type="InterPro" id="IPR026040">
    <property type="entry name" value="HyI-like"/>
</dbReference>
<dbReference type="GO" id="GO:0008903">
    <property type="term" value="F:hydroxypyruvate isomerase activity"/>
    <property type="evidence" value="ECO:0007669"/>
    <property type="project" value="TreeGrafter"/>
</dbReference>
<organism evidence="5 6">
    <name type="scientific">Corynebacterium efficiens (strain DSM 44549 / YS-314 / AJ 12310 / JCM 11189 / NBRC 100395)</name>
    <dbReference type="NCBI Taxonomy" id="196164"/>
    <lineage>
        <taxon>Bacteria</taxon>
        <taxon>Bacillati</taxon>
        <taxon>Actinomycetota</taxon>
        <taxon>Actinomycetes</taxon>
        <taxon>Mycobacteriales</taxon>
        <taxon>Corynebacteriaceae</taxon>
        <taxon>Corynebacterium</taxon>
    </lineage>
</organism>
<dbReference type="PANTHER" id="PTHR43489:SF6">
    <property type="entry name" value="HYDROXYPYRUVATE ISOMERASE-RELATED"/>
    <property type="match status" value="1"/>
</dbReference>
<evidence type="ECO:0000259" key="4">
    <source>
        <dbReference type="Pfam" id="PF01261"/>
    </source>
</evidence>
<dbReference type="InterPro" id="IPR036237">
    <property type="entry name" value="Xyl_isomerase-like_sf"/>
</dbReference>
<evidence type="ECO:0000313" key="6">
    <source>
        <dbReference type="Proteomes" id="UP000001409"/>
    </source>
</evidence>
<dbReference type="PIRSF" id="PIRSF006241">
    <property type="entry name" value="HyI"/>
    <property type="match status" value="1"/>
</dbReference>
<evidence type="ECO:0000256" key="1">
    <source>
        <dbReference type="ARBA" id="ARBA00023235"/>
    </source>
</evidence>
<feature type="domain" description="Xylose isomerase-like TIM barrel" evidence="4">
    <location>
        <begin position="23"/>
        <end position="249"/>
    </location>
</feature>
<dbReference type="EMBL" id="BA000035">
    <property type="protein sequence ID" value="BAC19178.1"/>
    <property type="molecule type" value="Genomic_DNA"/>
</dbReference>
<keyword evidence="6" id="KW-1185">Reference proteome</keyword>
<dbReference type="InterPro" id="IPR013022">
    <property type="entry name" value="Xyl_isomerase-like_TIM-brl"/>
</dbReference>
<reference evidence="5 6" key="1">
    <citation type="journal article" date="2003" name="Genome Res.">
        <title>Comparative complete genome sequence analysis of the amino acid replacements responsible for the thermostability of Corynebacterium efficiens.</title>
        <authorList>
            <person name="Nishio Y."/>
            <person name="Nakamura Y."/>
            <person name="Kawarabayasi Y."/>
            <person name="Usuda Y."/>
            <person name="Kimura E."/>
            <person name="Sugimoto S."/>
            <person name="Matsui K."/>
            <person name="Yamagishi A."/>
            <person name="Kikuchi H."/>
            <person name="Ikeo K."/>
            <person name="Gojobori T."/>
        </authorList>
    </citation>
    <scope>NUCLEOTIDE SEQUENCE [LARGE SCALE GENOMIC DNA]</scope>
    <source>
        <strain evidence="6">DSM 44549 / YS-314 / AJ 12310 / JCM 11189 / NBRC 100395</strain>
    </source>
</reference>
<feature type="active site" description="Proton donor/acceptor" evidence="3">
    <location>
        <position position="137"/>
    </location>
</feature>
<sequence length="255" mass="27989">MPMPKFAANLSLLFTELPFPERFAAAANTGLFEAVEFQFPYDHDLKTLTQTAQQAGLPVALINAPPGDTFGQAALNSTDFESSITEALRYATALGAEKLHVMAGITEPSPDATALYRRNITTAARMAAERGVLIVVEPINHHTVPGYFLHDLDQALGLIQNIPNVKILFDIFHIQQIHGDLTRRLTALHQQDLLGHLQVAAVPSRHEPGTGEVDDARLFELIDALPWPGFVGAEYHPADTTVEGLGWLQPWVTYH</sequence>
<dbReference type="STRING" id="196164.gene:10742803"/>
<evidence type="ECO:0000256" key="2">
    <source>
        <dbReference type="PIRNR" id="PIRNR006241"/>
    </source>
</evidence>
<protein>
    <recommendedName>
        <fullName evidence="4">Xylose isomerase-like TIM barrel domain-containing protein</fullName>
    </recommendedName>
</protein>
<dbReference type="InterPro" id="IPR050417">
    <property type="entry name" value="Sugar_Epim/Isomerase"/>
</dbReference>
<dbReference type="eggNOG" id="COG3622">
    <property type="taxonomic scope" value="Bacteria"/>
</dbReference>
<dbReference type="KEGG" id="cef:CE2368"/>
<keyword evidence="1 2" id="KW-0413">Isomerase</keyword>
<dbReference type="Proteomes" id="UP000001409">
    <property type="component" value="Chromosome"/>
</dbReference>
<proteinExistence type="inferred from homology"/>
<dbReference type="SUPFAM" id="SSF51658">
    <property type="entry name" value="Xylose isomerase-like"/>
    <property type="match status" value="1"/>
</dbReference>
<dbReference type="GO" id="GO:0046487">
    <property type="term" value="P:glyoxylate metabolic process"/>
    <property type="evidence" value="ECO:0007669"/>
    <property type="project" value="TreeGrafter"/>
</dbReference>
<dbReference type="HOGENOM" id="CLU_050006_1_1_11"/>
<dbReference type="PANTHER" id="PTHR43489">
    <property type="entry name" value="ISOMERASE"/>
    <property type="match status" value="1"/>
</dbReference>
<dbReference type="AlphaFoldDB" id="Q8FMY1"/>
<comment type="similarity">
    <text evidence="2">Belongs to the hyi family.</text>
</comment>
<evidence type="ECO:0000313" key="5">
    <source>
        <dbReference type="EMBL" id="BAC19178.1"/>
    </source>
</evidence>
<dbReference type="Pfam" id="PF01261">
    <property type="entry name" value="AP_endonuc_2"/>
    <property type="match status" value="1"/>
</dbReference>
<accession>Q8FMY1</accession>
<evidence type="ECO:0000256" key="3">
    <source>
        <dbReference type="PIRSR" id="PIRSR006241-50"/>
    </source>
</evidence>
<dbReference type="Gene3D" id="3.20.20.150">
    <property type="entry name" value="Divalent-metal-dependent TIM barrel enzymes"/>
    <property type="match status" value="1"/>
</dbReference>